<dbReference type="Proteomes" id="UP000472262">
    <property type="component" value="Unassembled WGS sequence"/>
</dbReference>
<protein>
    <recommendedName>
        <fullName evidence="1">Matrix remodeling-associated protein 8</fullName>
    </recommendedName>
</protein>
<sequence length="350" mass="40737">MTYTFSNSNTCVLVLISVWSALILPCAWAQNNMPSVVVEARNITVPAGSDVLLPCNNQRMVWRQDRLRDRQRVVHWDLIRNQPDYTVERILDMFSGGTERLYSDYNRGRITISKDAFSDGNFSLVINNVDVNDKGIYTCNLHHHYCKVHQSIRIQLNVTKSRKRRKLYILPAFFSLFTFLLHLLQSAVGIFQQSFHLSLCFSFLSCLKCLCLLLFVQIDSLQSFWLCHSDTNMVEAPRILNVILPENQTHLLHQVGYILAIFLLLLLMLIGIIITTRHCRKKGPEFEVRRSERGRRTSIELDATELQPYNQEDLRLDYKNNIIKERAAANNYPSPEVIDLNRETERMSWK</sequence>
<dbReference type="GO" id="GO:0007155">
    <property type="term" value="P:cell adhesion"/>
    <property type="evidence" value="ECO:0007669"/>
    <property type="project" value="InterPro"/>
</dbReference>
<dbReference type="PANTHER" id="PTHR44793:SF2">
    <property type="entry name" value="MATRIX REMODELING-ASSOCIATED PROTEIN 8"/>
    <property type="match status" value="1"/>
</dbReference>
<evidence type="ECO:0000256" key="3">
    <source>
        <dbReference type="SAM" id="SignalP"/>
    </source>
</evidence>
<feature type="signal peptide" evidence="3">
    <location>
        <begin position="1"/>
        <end position="29"/>
    </location>
</feature>
<organism evidence="5 6">
    <name type="scientific">Sinocyclocheilus grahami</name>
    <name type="common">Dianchi golden-line fish</name>
    <name type="synonym">Barbus grahami</name>
    <dbReference type="NCBI Taxonomy" id="75366"/>
    <lineage>
        <taxon>Eukaryota</taxon>
        <taxon>Metazoa</taxon>
        <taxon>Chordata</taxon>
        <taxon>Craniata</taxon>
        <taxon>Vertebrata</taxon>
        <taxon>Euteleostomi</taxon>
        <taxon>Actinopterygii</taxon>
        <taxon>Neopterygii</taxon>
        <taxon>Teleostei</taxon>
        <taxon>Ostariophysi</taxon>
        <taxon>Cypriniformes</taxon>
        <taxon>Cyprinidae</taxon>
        <taxon>Cyprininae</taxon>
        <taxon>Sinocyclocheilus</taxon>
    </lineage>
</organism>
<dbReference type="GO" id="GO:0030154">
    <property type="term" value="P:cell differentiation"/>
    <property type="evidence" value="ECO:0007669"/>
    <property type="project" value="TreeGrafter"/>
</dbReference>
<dbReference type="AlphaFoldDB" id="A0A672QQZ4"/>
<evidence type="ECO:0000313" key="5">
    <source>
        <dbReference type="Ensembl" id="ENSSGRP00000078487.1"/>
    </source>
</evidence>
<dbReference type="Pfam" id="PF07686">
    <property type="entry name" value="V-set"/>
    <property type="match status" value="1"/>
</dbReference>
<reference evidence="5" key="2">
    <citation type="submission" date="2025-09" db="UniProtKB">
        <authorList>
            <consortium name="Ensembl"/>
        </authorList>
    </citation>
    <scope>IDENTIFICATION</scope>
</reference>
<keyword evidence="2" id="KW-0472">Membrane</keyword>
<evidence type="ECO:0000256" key="2">
    <source>
        <dbReference type="SAM" id="Phobius"/>
    </source>
</evidence>
<keyword evidence="2" id="KW-0812">Transmembrane</keyword>
<dbReference type="InterPro" id="IPR007110">
    <property type="entry name" value="Ig-like_dom"/>
</dbReference>
<dbReference type="InterPro" id="IPR013783">
    <property type="entry name" value="Ig-like_fold"/>
</dbReference>
<dbReference type="InterPro" id="IPR003599">
    <property type="entry name" value="Ig_sub"/>
</dbReference>
<accession>A0A672QQZ4</accession>
<keyword evidence="2" id="KW-1133">Transmembrane helix</keyword>
<feature type="chain" id="PRO_5025363179" description="Matrix remodeling-associated protein 8" evidence="3">
    <location>
        <begin position="30"/>
        <end position="350"/>
    </location>
</feature>
<evidence type="ECO:0000256" key="1">
    <source>
        <dbReference type="ARBA" id="ARBA00018734"/>
    </source>
</evidence>
<dbReference type="OMA" id="HQSIRIQ"/>
<feature type="transmembrane region" description="Helical" evidence="2">
    <location>
        <begin position="255"/>
        <end position="274"/>
    </location>
</feature>
<keyword evidence="6" id="KW-1185">Reference proteome</keyword>
<dbReference type="GO" id="GO:0016020">
    <property type="term" value="C:membrane"/>
    <property type="evidence" value="ECO:0007669"/>
    <property type="project" value="InterPro"/>
</dbReference>
<dbReference type="PANTHER" id="PTHR44793">
    <property type="entry name" value="MATRIX REMODELING-ASSOCIATED PROTEIN 8"/>
    <property type="match status" value="1"/>
</dbReference>
<feature type="domain" description="Ig-like" evidence="4">
    <location>
        <begin position="34"/>
        <end position="159"/>
    </location>
</feature>
<dbReference type="InterPro" id="IPR013106">
    <property type="entry name" value="Ig_V-set"/>
</dbReference>
<dbReference type="Gene3D" id="2.60.40.10">
    <property type="entry name" value="Immunoglobulins"/>
    <property type="match status" value="1"/>
</dbReference>
<dbReference type="SMART" id="SM00409">
    <property type="entry name" value="IG"/>
    <property type="match status" value="1"/>
</dbReference>
<proteinExistence type="predicted"/>
<dbReference type="InParanoid" id="A0A672QQZ4"/>
<dbReference type="GO" id="GO:0009986">
    <property type="term" value="C:cell surface"/>
    <property type="evidence" value="ECO:0007669"/>
    <property type="project" value="TreeGrafter"/>
</dbReference>
<name>A0A672QQZ4_SINGR</name>
<dbReference type="PROSITE" id="PS50835">
    <property type="entry name" value="IG_LIKE"/>
    <property type="match status" value="1"/>
</dbReference>
<dbReference type="InterPro" id="IPR036179">
    <property type="entry name" value="Ig-like_dom_sf"/>
</dbReference>
<dbReference type="Ensembl" id="ENSSGRT00000083577.1">
    <property type="protein sequence ID" value="ENSSGRP00000078487.1"/>
    <property type="gene ID" value="ENSSGRG00000039758.1"/>
</dbReference>
<dbReference type="SMART" id="SM00406">
    <property type="entry name" value="IGv"/>
    <property type="match status" value="1"/>
</dbReference>
<evidence type="ECO:0000313" key="6">
    <source>
        <dbReference type="Proteomes" id="UP000472262"/>
    </source>
</evidence>
<feature type="transmembrane region" description="Helical" evidence="2">
    <location>
        <begin position="167"/>
        <end position="184"/>
    </location>
</feature>
<reference evidence="5" key="1">
    <citation type="submission" date="2025-08" db="UniProtKB">
        <authorList>
            <consortium name="Ensembl"/>
        </authorList>
    </citation>
    <scope>IDENTIFICATION</scope>
</reference>
<keyword evidence="3" id="KW-0732">Signal</keyword>
<dbReference type="InterPro" id="IPR042472">
    <property type="entry name" value="MXRA8"/>
</dbReference>
<gene>
    <name evidence="5" type="primary">LOC107586548</name>
</gene>
<evidence type="ECO:0000259" key="4">
    <source>
        <dbReference type="PROSITE" id="PS50835"/>
    </source>
</evidence>
<dbReference type="SUPFAM" id="SSF48726">
    <property type="entry name" value="Immunoglobulin"/>
    <property type="match status" value="1"/>
</dbReference>